<dbReference type="EMBL" id="CP036281">
    <property type="protein sequence ID" value="QDU78617.1"/>
    <property type="molecule type" value="Genomic_DNA"/>
</dbReference>
<protein>
    <submittedName>
        <fullName evidence="1">Uncharacterized protein</fullName>
    </submittedName>
</protein>
<keyword evidence="2" id="KW-1185">Reference proteome</keyword>
<dbReference type="Proteomes" id="UP000317178">
    <property type="component" value="Chromosome"/>
</dbReference>
<proteinExistence type="predicted"/>
<organism evidence="1 2">
    <name type="scientific">Polystyrenella longa</name>
    <dbReference type="NCBI Taxonomy" id="2528007"/>
    <lineage>
        <taxon>Bacteria</taxon>
        <taxon>Pseudomonadati</taxon>
        <taxon>Planctomycetota</taxon>
        <taxon>Planctomycetia</taxon>
        <taxon>Planctomycetales</taxon>
        <taxon>Planctomycetaceae</taxon>
        <taxon>Polystyrenella</taxon>
    </lineage>
</organism>
<name>A0A518CHB2_9PLAN</name>
<sequence>MGACQQMGQTTGSFLRTFTEKESFRDEYYAVMTLLSQNVLMALYRQAMEGSVSAQTNWLKAMPPPGWDGVPAIEHVPLFSFDETLDDLSDDELLNLARAMEIEVPTAIEKNGS</sequence>
<accession>A0A518CHB2</accession>
<dbReference type="KEGG" id="plon:Pla110_03210"/>
<evidence type="ECO:0000313" key="2">
    <source>
        <dbReference type="Proteomes" id="UP000317178"/>
    </source>
</evidence>
<reference evidence="1 2" key="1">
    <citation type="submission" date="2019-02" db="EMBL/GenBank/DDBJ databases">
        <title>Deep-cultivation of Planctomycetes and their phenomic and genomic characterization uncovers novel biology.</title>
        <authorList>
            <person name="Wiegand S."/>
            <person name="Jogler M."/>
            <person name="Boedeker C."/>
            <person name="Pinto D."/>
            <person name="Vollmers J."/>
            <person name="Rivas-Marin E."/>
            <person name="Kohn T."/>
            <person name="Peeters S.H."/>
            <person name="Heuer A."/>
            <person name="Rast P."/>
            <person name="Oberbeckmann S."/>
            <person name="Bunk B."/>
            <person name="Jeske O."/>
            <person name="Meyerdierks A."/>
            <person name="Storesund J.E."/>
            <person name="Kallscheuer N."/>
            <person name="Luecker S."/>
            <person name="Lage O.M."/>
            <person name="Pohl T."/>
            <person name="Merkel B.J."/>
            <person name="Hornburger P."/>
            <person name="Mueller R.-W."/>
            <person name="Bruemmer F."/>
            <person name="Labrenz M."/>
            <person name="Spormann A.M."/>
            <person name="Op den Camp H."/>
            <person name="Overmann J."/>
            <person name="Amann R."/>
            <person name="Jetten M.S.M."/>
            <person name="Mascher T."/>
            <person name="Medema M.H."/>
            <person name="Devos D.P."/>
            <person name="Kaster A.-K."/>
            <person name="Ovreas L."/>
            <person name="Rohde M."/>
            <person name="Galperin M.Y."/>
            <person name="Jogler C."/>
        </authorList>
    </citation>
    <scope>NUCLEOTIDE SEQUENCE [LARGE SCALE GENOMIC DNA]</scope>
    <source>
        <strain evidence="1 2">Pla110</strain>
    </source>
</reference>
<dbReference type="AlphaFoldDB" id="A0A518CHB2"/>
<evidence type="ECO:0000313" key="1">
    <source>
        <dbReference type="EMBL" id="QDU78617.1"/>
    </source>
</evidence>
<gene>
    <name evidence="1" type="ORF">Pla110_03210</name>
</gene>